<gene>
    <name evidence="5" type="ORF">RAG0_01649</name>
</gene>
<dbReference type="GO" id="GO:0005634">
    <property type="term" value="C:nucleus"/>
    <property type="evidence" value="ECO:0007669"/>
    <property type="project" value="UniProtKB-SubCell"/>
</dbReference>
<dbReference type="InterPro" id="IPR011989">
    <property type="entry name" value="ARM-like"/>
</dbReference>
<dbReference type="Proteomes" id="UP000178912">
    <property type="component" value="Unassembled WGS sequence"/>
</dbReference>
<evidence type="ECO:0000256" key="1">
    <source>
        <dbReference type="ARBA" id="ARBA00004123"/>
    </source>
</evidence>
<dbReference type="AlphaFoldDB" id="A0A1E1JYH3"/>
<dbReference type="Gene3D" id="1.25.10.10">
    <property type="entry name" value="Leucine-rich Repeat Variant"/>
    <property type="match status" value="1"/>
</dbReference>
<organism evidence="5 6">
    <name type="scientific">Rhynchosporium agropyri</name>
    <dbReference type="NCBI Taxonomy" id="914238"/>
    <lineage>
        <taxon>Eukaryota</taxon>
        <taxon>Fungi</taxon>
        <taxon>Dikarya</taxon>
        <taxon>Ascomycota</taxon>
        <taxon>Pezizomycotina</taxon>
        <taxon>Leotiomycetes</taxon>
        <taxon>Helotiales</taxon>
        <taxon>Ploettnerulaceae</taxon>
        <taxon>Rhynchosporium</taxon>
    </lineage>
</organism>
<dbReference type="EMBL" id="FJUX01000006">
    <property type="protein sequence ID" value="CZS90700.1"/>
    <property type="molecule type" value="Genomic_DNA"/>
</dbReference>
<name>A0A1E1JYH3_9HELO</name>
<evidence type="ECO:0000256" key="2">
    <source>
        <dbReference type="ARBA" id="ARBA00007991"/>
    </source>
</evidence>
<reference evidence="6" key="1">
    <citation type="submission" date="2016-03" db="EMBL/GenBank/DDBJ databases">
        <authorList>
            <person name="Guldener U."/>
        </authorList>
    </citation>
    <scope>NUCLEOTIDE SEQUENCE [LARGE SCALE GENOMIC DNA]</scope>
    <source>
        <strain evidence="6">04CH-RAC-A.6.1</strain>
    </source>
</reference>
<sequence>MENGELPTSLAEVEALITQLYSPGAPEKVAVVQETLQRLQRSPEGWQLATSLLGHEDEQVRFFAALTFTVKLNTDAKSLGKEDAQALLQTLVSWLIRCVNGSESALVVRKLCSTLVAYFLQFSSLWERCIKHMMLCLYANEALPYAALGSSQDTQALVDAISTTKAENSMSKAVALFWFAASLVEEVGKTDSNSMKQHKFHLRVVPNVDDIVPLMSKYITDESAEMKIRQEAMRCFQSWVSYSHRAFIDDGMMLDTLQSLTQPTIMCLGQDDLYEITIELLSDTLTNYSKFFRKEDFTILQSLFNSPWAQERYQRLVQGDFDFDSIQFGMFMIAFGDATVQDLARKCATDPQSHQYLSALCSLLGAEGYAVNEDKIYVPALEFWNTFVETMVDDLYSSDDEGDKPAWFYAAQEHVKQVIEKCWIKSQFPPVEEYNSWDSVERTGFKDARRDFSDLLQQFYLTTGIPLLQIFIDLLQNSSGTRNWAELEVTMFCLIWFADCVYNTPDRDDYLDKVFTPSLLALIADPSHEVPTRTMKSFLDLVIAYPDYFKHHPANLPAVLNIVFAATSSSSLAKTASRSIMKLCSDCRAILLPELGAFLQHYSNIASNYSLDATVKESVMEGVASIIQGLDSEEAKLAPLQQLLEYVQSDVEKCLQLANTIIGGDMTSLDLGLTSMKCLSGMSKGIQVPEDKPVDLEKSPEPASPFWTTGEGSHVQQKILMMMDRIFDILGHRGEIVEEICVILRHGFREEDPGPFVLPSRMAAQFMMKANSQTPRLGRVINTAAFLITTQKMSPDTTEILDGLLKWVSQILQSLRDPGNDPEIAQAGIEFLQRLLSKFPGVVIGHPPPSSLEFMFMFALKALAGTEPLPKASAADFWATFITLPTQSSPLQSQIENAVSHLGPHLAQALIYNISGQAARSELEKLSDPIKKLVVRQMHAKAWFEAALFDASFPSEKVTTGEKKVFLAKIMNLRGAKGTNQVVREFWLLCRGSNFAYAS</sequence>
<accession>A0A1E1JYH3</accession>
<dbReference type="InterPro" id="IPR051345">
    <property type="entry name" value="Importin_beta-like_NTR"/>
</dbReference>
<protein>
    <submittedName>
        <fullName evidence="5">Related to KAP122 Member of the karyopherin-beta family, nuclear import</fullName>
    </submittedName>
</protein>
<evidence type="ECO:0000256" key="3">
    <source>
        <dbReference type="ARBA" id="ARBA00022448"/>
    </source>
</evidence>
<keyword evidence="6" id="KW-1185">Reference proteome</keyword>
<keyword evidence="3" id="KW-0813">Transport</keyword>
<dbReference type="OrthoDB" id="2016913at2759"/>
<dbReference type="PANTHER" id="PTHR12363:SF33">
    <property type="entry name" value="IMPORTIN-13"/>
    <property type="match status" value="1"/>
</dbReference>
<dbReference type="GO" id="GO:0006606">
    <property type="term" value="P:protein import into nucleus"/>
    <property type="evidence" value="ECO:0007669"/>
    <property type="project" value="TreeGrafter"/>
</dbReference>
<dbReference type="GO" id="GO:0005737">
    <property type="term" value="C:cytoplasm"/>
    <property type="evidence" value="ECO:0007669"/>
    <property type="project" value="TreeGrafter"/>
</dbReference>
<proteinExistence type="inferred from homology"/>
<dbReference type="PANTHER" id="PTHR12363">
    <property type="entry name" value="TRANSPORTIN 3 AND IMPORTIN 13"/>
    <property type="match status" value="1"/>
</dbReference>
<keyword evidence="4" id="KW-0539">Nucleus</keyword>
<evidence type="ECO:0000313" key="5">
    <source>
        <dbReference type="EMBL" id="CZS90700.1"/>
    </source>
</evidence>
<comment type="subcellular location">
    <subcellularLocation>
        <location evidence="1">Nucleus</location>
    </subcellularLocation>
</comment>
<dbReference type="InterPro" id="IPR016024">
    <property type="entry name" value="ARM-type_fold"/>
</dbReference>
<comment type="similarity">
    <text evidence="2">Belongs to the importin beta family.</text>
</comment>
<dbReference type="SUPFAM" id="SSF48371">
    <property type="entry name" value="ARM repeat"/>
    <property type="match status" value="1"/>
</dbReference>
<evidence type="ECO:0000313" key="6">
    <source>
        <dbReference type="Proteomes" id="UP000178912"/>
    </source>
</evidence>
<evidence type="ECO:0000256" key="4">
    <source>
        <dbReference type="ARBA" id="ARBA00023242"/>
    </source>
</evidence>